<gene>
    <name evidence="2" type="ORF">BN946_scf184934.g1</name>
</gene>
<feature type="transmembrane region" description="Helical" evidence="1">
    <location>
        <begin position="130"/>
        <end position="149"/>
    </location>
</feature>
<feature type="transmembrane region" description="Helical" evidence="1">
    <location>
        <begin position="98"/>
        <end position="118"/>
    </location>
</feature>
<dbReference type="EMBL" id="CCBP010000295">
    <property type="protein sequence ID" value="CDO75786.1"/>
    <property type="molecule type" value="Genomic_DNA"/>
</dbReference>
<keyword evidence="1" id="KW-0812">Transmembrane</keyword>
<protein>
    <submittedName>
        <fullName evidence="2">Uncharacterized protein</fullName>
    </submittedName>
</protein>
<evidence type="ECO:0000313" key="2">
    <source>
        <dbReference type="EMBL" id="CDO75786.1"/>
    </source>
</evidence>
<evidence type="ECO:0000313" key="3">
    <source>
        <dbReference type="Proteomes" id="UP000029665"/>
    </source>
</evidence>
<dbReference type="HOGENOM" id="CLU_1475853_0_0_1"/>
<feature type="transmembrane region" description="Helical" evidence="1">
    <location>
        <begin position="161"/>
        <end position="180"/>
    </location>
</feature>
<dbReference type="OrthoDB" id="377083at2759"/>
<comment type="caution">
    <text evidence="2">The sequence shown here is derived from an EMBL/GenBank/DDBJ whole genome shotgun (WGS) entry which is preliminary data.</text>
</comment>
<dbReference type="Proteomes" id="UP000029665">
    <property type="component" value="Unassembled WGS sequence"/>
</dbReference>
<accession>A0A060SNT2</accession>
<name>A0A060SNT2_PYCCI</name>
<proteinExistence type="predicted"/>
<keyword evidence="1" id="KW-0472">Membrane</keyword>
<keyword evidence="3" id="KW-1185">Reference proteome</keyword>
<reference evidence="2" key="1">
    <citation type="submission" date="2014-01" db="EMBL/GenBank/DDBJ databases">
        <title>The genome of the white-rot fungus Pycnoporus cinnabarinus: a basidiomycete model with a versatile arsenal for lignocellulosic biomass breakdown.</title>
        <authorList>
            <person name="Levasseur A."/>
            <person name="Lomascolo A."/>
            <person name="Ruiz-Duenas F.J."/>
            <person name="Uzan E."/>
            <person name="Piumi F."/>
            <person name="Kues U."/>
            <person name="Ram A.F.J."/>
            <person name="Murat C."/>
            <person name="Haon M."/>
            <person name="Benoit I."/>
            <person name="Arfi Y."/>
            <person name="Chevret D."/>
            <person name="Drula E."/>
            <person name="Kwon M.J."/>
            <person name="Gouret P."/>
            <person name="Lesage-Meessen L."/>
            <person name="Lombard V."/>
            <person name="Mariette J."/>
            <person name="Noirot C."/>
            <person name="Park J."/>
            <person name="Patyshakuliyeva A."/>
            <person name="Wieneger R.A.B."/>
            <person name="Wosten H.A.B."/>
            <person name="Martin F."/>
            <person name="Coutinho P.M."/>
            <person name="de Vries R."/>
            <person name="Martinez A.T."/>
            <person name="Klopp C."/>
            <person name="Pontarotti P."/>
            <person name="Henrissat B."/>
            <person name="Record E."/>
        </authorList>
    </citation>
    <scope>NUCLEOTIDE SEQUENCE [LARGE SCALE GENOMIC DNA]</scope>
    <source>
        <strain evidence="2">BRFM137</strain>
    </source>
</reference>
<dbReference type="AlphaFoldDB" id="A0A060SNT2"/>
<sequence length="183" mass="20477">MTLRLCSTTPPGDPLPAGWLVEPPMTLPHTAAGDIPVAALEALLRSRRYLVSQSTFCATLLLVHVCASWVTEARHQRKLVVPEGEVSSVPRKEGRRTYLYVLFTISVTLWILCVRIALKEMRLGIWQSMSYFEVVTSAMFFQFSLYISVRLAHRGFTFGELGLVAFGATILFMELVNLTIAKV</sequence>
<feature type="transmembrane region" description="Helical" evidence="1">
    <location>
        <begin position="49"/>
        <end position="70"/>
    </location>
</feature>
<keyword evidence="1" id="KW-1133">Transmembrane helix</keyword>
<organism evidence="2 3">
    <name type="scientific">Pycnoporus cinnabarinus</name>
    <name type="common">Cinnabar-red polypore</name>
    <name type="synonym">Trametes cinnabarina</name>
    <dbReference type="NCBI Taxonomy" id="5643"/>
    <lineage>
        <taxon>Eukaryota</taxon>
        <taxon>Fungi</taxon>
        <taxon>Dikarya</taxon>
        <taxon>Basidiomycota</taxon>
        <taxon>Agaricomycotina</taxon>
        <taxon>Agaricomycetes</taxon>
        <taxon>Polyporales</taxon>
        <taxon>Polyporaceae</taxon>
        <taxon>Trametes</taxon>
    </lineage>
</organism>
<evidence type="ECO:0000256" key="1">
    <source>
        <dbReference type="SAM" id="Phobius"/>
    </source>
</evidence>
<dbReference type="STRING" id="5643.A0A060SNT2"/>